<feature type="domain" description="Protein kinase" evidence="10">
    <location>
        <begin position="373"/>
        <end position="692"/>
    </location>
</feature>
<dbReference type="Pfam" id="PF00069">
    <property type="entry name" value="Pkinase"/>
    <property type="match status" value="1"/>
</dbReference>
<evidence type="ECO:0000256" key="1">
    <source>
        <dbReference type="ARBA" id="ARBA00022527"/>
    </source>
</evidence>
<dbReference type="SUPFAM" id="SSF56112">
    <property type="entry name" value="Protein kinase-like (PK-like)"/>
    <property type="match status" value="1"/>
</dbReference>
<evidence type="ECO:0000256" key="8">
    <source>
        <dbReference type="PIRSR" id="PIRSR630616-3"/>
    </source>
</evidence>
<sequence>MSGAGAPRTNASLNQNQPDPGHRIRHGSDAQGSTQFDEPCSTRSKSKSRSRSRSRSRSSKPSGPHAAESILVPSPPSSHGSFRQPSDGKRDSTSPLRILTDLSSTVPVAPKTCGRESQHPPSAAAGPSPIALNHKASAAAVTLPFPLSRTPSVKAAFANYSGSLGNCSSTISSPAITALGDMTPLPSPLLSSDSPGPWRILNAASTSPPPPSTRSRLPARSDTSCSISTNDESVDVEDPMSSPTRRKQYGGLKENGSPPLPHSSRQATQSNRTRHSRDRSISEYIPETPSLKRNVVVSCSHVATKPASEAQESLMRREMNFAESRGITAAVIQPPTPPPSESSKDSVDGARSKDGDSEWFQAHGRHDRKRRRWRSIGFLGQGTFSRVMLASSQIAPRDHAQEQPVGITSPMVADETKRRKLVAVKVCEHGPRGGASEERIEMSLKRELEIMQDIHHPSLVNLKAWSIEPTRAILVLSYCPGGDLFAMASTNTRLFAPSLLRRVFAELVGAVKYLHERNIVHRDIKLENVLVNLTPPELADASVDWSTYPTSVVTLADLGLSRRIADNEKLETRCGSEDYAAPEVIMGQPYDGRATDAWSLGVLLYALLERRLPFDPHPGMGDAHRMRSRTSHRIARVEWRWVEYAGEDGEHEASEAKFRERGLLGAMEITEGLLKRARSRWGIDKAAGRPWVSDAIRVDGGIKFRDEDEGEEVEQAIALG</sequence>
<dbReference type="InterPro" id="IPR008271">
    <property type="entry name" value="Ser/Thr_kinase_AS"/>
</dbReference>
<evidence type="ECO:0000313" key="11">
    <source>
        <dbReference type="EMBL" id="QUC21693.1"/>
    </source>
</evidence>
<dbReference type="InterPro" id="IPR030616">
    <property type="entry name" value="Aur-like"/>
</dbReference>
<keyword evidence="5 7" id="KW-0067">ATP-binding</keyword>
<dbReference type="PROSITE" id="PS50011">
    <property type="entry name" value="PROTEIN_KINASE_DOM"/>
    <property type="match status" value="1"/>
</dbReference>
<feature type="active site" description="Proton acceptor" evidence="6">
    <location>
        <position position="523"/>
    </location>
</feature>
<feature type="binding site" evidence="7">
    <location>
        <position position="557"/>
    </location>
    <ligand>
        <name>ATP</name>
        <dbReference type="ChEBI" id="CHEBI:30616"/>
    </ligand>
</feature>
<feature type="compositionally biased region" description="Low complexity" evidence="9">
    <location>
        <begin position="120"/>
        <end position="130"/>
    </location>
</feature>
<gene>
    <name evidence="11" type="ORF">UV8b_05936</name>
</gene>
<dbReference type="KEGG" id="uvi:66066713"/>
<keyword evidence="12" id="KW-1185">Reference proteome</keyword>
<keyword evidence="1" id="KW-0723">Serine/threonine-protein kinase</keyword>
<dbReference type="Proteomes" id="UP000027002">
    <property type="component" value="Chromosome 4"/>
</dbReference>
<organism evidence="11 12">
    <name type="scientific">Ustilaginoidea virens</name>
    <name type="common">Rice false smut fungus</name>
    <name type="synonym">Villosiclava virens</name>
    <dbReference type="NCBI Taxonomy" id="1159556"/>
    <lineage>
        <taxon>Eukaryota</taxon>
        <taxon>Fungi</taxon>
        <taxon>Dikarya</taxon>
        <taxon>Ascomycota</taxon>
        <taxon>Pezizomycotina</taxon>
        <taxon>Sordariomycetes</taxon>
        <taxon>Hypocreomycetidae</taxon>
        <taxon>Hypocreales</taxon>
        <taxon>Clavicipitaceae</taxon>
        <taxon>Ustilaginoidea</taxon>
    </lineage>
</organism>
<feature type="compositionally biased region" description="Basic residues" evidence="9">
    <location>
        <begin position="44"/>
        <end position="58"/>
    </location>
</feature>
<evidence type="ECO:0000256" key="5">
    <source>
        <dbReference type="ARBA" id="ARBA00022840"/>
    </source>
</evidence>
<feature type="cross-link" description="Glycyl lysine isopeptide (Lys-Gly) (interchain with G-Cter in SUMO2)" evidence="8">
    <location>
        <position position="525"/>
    </location>
</feature>
<feature type="compositionally biased region" description="Polar residues" evidence="9">
    <location>
        <begin position="222"/>
        <end position="231"/>
    </location>
</feature>
<evidence type="ECO:0000313" key="12">
    <source>
        <dbReference type="Proteomes" id="UP000027002"/>
    </source>
</evidence>
<dbReference type="GeneID" id="66066713"/>
<name>A0A8E5MIL8_USTVR</name>
<feature type="region of interest" description="Disordered" evidence="9">
    <location>
        <begin position="329"/>
        <end position="366"/>
    </location>
</feature>
<dbReference type="GO" id="GO:0004674">
    <property type="term" value="F:protein serine/threonine kinase activity"/>
    <property type="evidence" value="ECO:0007669"/>
    <property type="project" value="UniProtKB-KW"/>
</dbReference>
<evidence type="ECO:0000256" key="2">
    <source>
        <dbReference type="ARBA" id="ARBA00022679"/>
    </source>
</evidence>
<evidence type="ECO:0000256" key="6">
    <source>
        <dbReference type="PIRSR" id="PIRSR630616-1"/>
    </source>
</evidence>
<feature type="compositionally biased region" description="Basic and acidic residues" evidence="9">
    <location>
        <begin position="342"/>
        <end position="356"/>
    </location>
</feature>
<keyword evidence="4" id="KW-0418">Kinase</keyword>
<protein>
    <recommendedName>
        <fullName evidence="10">Protein kinase domain-containing protein</fullName>
    </recommendedName>
</protein>
<dbReference type="AlphaFoldDB" id="A0A8E5MIL8"/>
<evidence type="ECO:0000256" key="7">
    <source>
        <dbReference type="PIRSR" id="PIRSR630616-2"/>
    </source>
</evidence>
<dbReference type="SMART" id="SM00220">
    <property type="entry name" value="S_TKc"/>
    <property type="match status" value="1"/>
</dbReference>
<feature type="compositionally biased region" description="Polar residues" evidence="9">
    <location>
        <begin position="9"/>
        <end position="18"/>
    </location>
</feature>
<dbReference type="InterPro" id="IPR000719">
    <property type="entry name" value="Prot_kinase_dom"/>
</dbReference>
<proteinExistence type="predicted"/>
<dbReference type="RefSeq" id="XP_042999366.1">
    <property type="nucleotide sequence ID" value="XM_043143433.1"/>
</dbReference>
<evidence type="ECO:0000256" key="9">
    <source>
        <dbReference type="SAM" id="MobiDB-lite"/>
    </source>
</evidence>
<keyword evidence="2" id="KW-0808">Transferase</keyword>
<dbReference type="FunFam" id="1.10.510.10:FF:000640">
    <property type="entry name" value="Serine/threonine-protein kinase PRR1"/>
    <property type="match status" value="1"/>
</dbReference>
<evidence type="ECO:0000259" key="10">
    <source>
        <dbReference type="PROSITE" id="PS50011"/>
    </source>
</evidence>
<feature type="binding site" evidence="7">
    <location>
        <begin position="527"/>
        <end position="528"/>
    </location>
    <ligand>
        <name>ATP</name>
        <dbReference type="ChEBI" id="CHEBI:30616"/>
    </ligand>
</feature>
<dbReference type="InterPro" id="IPR011009">
    <property type="entry name" value="Kinase-like_dom_sf"/>
</dbReference>
<dbReference type="EMBL" id="CP072756">
    <property type="protein sequence ID" value="QUC21693.1"/>
    <property type="molecule type" value="Genomic_DNA"/>
</dbReference>
<feature type="binding site" evidence="7">
    <location>
        <position position="425"/>
    </location>
    <ligand>
        <name>ATP</name>
        <dbReference type="ChEBI" id="CHEBI:30616"/>
    </ligand>
</feature>
<feature type="region of interest" description="Disordered" evidence="9">
    <location>
        <begin position="187"/>
        <end position="287"/>
    </location>
</feature>
<reference evidence="11" key="1">
    <citation type="submission" date="2020-03" db="EMBL/GenBank/DDBJ databases">
        <title>A mixture of massive structural variations and highly conserved coding sequences in Ustilaginoidea virens genome.</title>
        <authorList>
            <person name="Zhang K."/>
            <person name="Zhao Z."/>
            <person name="Zhang Z."/>
            <person name="Li Y."/>
            <person name="Hsiang T."/>
            <person name="Sun W."/>
        </authorList>
    </citation>
    <scope>NUCLEOTIDE SEQUENCE</scope>
    <source>
        <strain evidence="11">UV-8b</strain>
    </source>
</reference>
<feature type="region of interest" description="Disordered" evidence="9">
    <location>
        <begin position="1"/>
        <end position="130"/>
    </location>
</feature>
<dbReference type="GO" id="GO:0005524">
    <property type="term" value="F:ATP binding"/>
    <property type="evidence" value="ECO:0007669"/>
    <property type="project" value="UniProtKB-KW"/>
</dbReference>
<dbReference type="OrthoDB" id="410920at2759"/>
<dbReference type="PANTHER" id="PTHR24350">
    <property type="entry name" value="SERINE/THREONINE-PROTEIN KINASE IAL-RELATED"/>
    <property type="match status" value="1"/>
</dbReference>
<accession>A0A8E5MIL8</accession>
<keyword evidence="3 7" id="KW-0547">Nucleotide-binding</keyword>
<evidence type="ECO:0000256" key="4">
    <source>
        <dbReference type="ARBA" id="ARBA00022777"/>
    </source>
</evidence>
<evidence type="ECO:0000256" key="3">
    <source>
        <dbReference type="ARBA" id="ARBA00022741"/>
    </source>
</evidence>
<dbReference type="PROSITE" id="PS00108">
    <property type="entry name" value="PROTEIN_KINASE_ST"/>
    <property type="match status" value="1"/>
</dbReference>
<dbReference type="Gene3D" id="1.10.510.10">
    <property type="entry name" value="Transferase(Phosphotransferase) domain 1"/>
    <property type="match status" value="1"/>
</dbReference>